<accession>A0A8J7TN88</accession>
<dbReference type="InterPro" id="IPR014048">
    <property type="entry name" value="MethylDNA_cys_MeTrfase_DNA-bd"/>
</dbReference>
<comment type="similarity">
    <text evidence="2">Belongs to the MGMT family.</text>
</comment>
<dbReference type="Gene3D" id="3.30.160.70">
    <property type="entry name" value="Methylated DNA-protein cysteine methyltransferase domain"/>
    <property type="match status" value="1"/>
</dbReference>
<evidence type="ECO:0000313" key="13">
    <source>
        <dbReference type="Proteomes" id="UP000664277"/>
    </source>
</evidence>
<dbReference type="GO" id="GO:0006281">
    <property type="term" value="P:DNA repair"/>
    <property type="evidence" value="ECO:0007669"/>
    <property type="project" value="UniProtKB-KW"/>
</dbReference>
<dbReference type="SUPFAM" id="SSF46689">
    <property type="entry name" value="Homeodomain-like"/>
    <property type="match status" value="1"/>
</dbReference>
<dbReference type="GO" id="GO:0043565">
    <property type="term" value="F:sequence-specific DNA binding"/>
    <property type="evidence" value="ECO:0007669"/>
    <property type="project" value="InterPro"/>
</dbReference>
<dbReference type="GO" id="GO:0032259">
    <property type="term" value="P:methylation"/>
    <property type="evidence" value="ECO:0007669"/>
    <property type="project" value="UniProtKB-KW"/>
</dbReference>
<dbReference type="PROSITE" id="PS00374">
    <property type="entry name" value="MGMT"/>
    <property type="match status" value="1"/>
</dbReference>
<evidence type="ECO:0000313" key="12">
    <source>
        <dbReference type="EMBL" id="MBN8662544.1"/>
    </source>
</evidence>
<protein>
    <recommendedName>
        <fullName evidence="3">methylated-DNA--[protein]-cysteine S-methyltransferase</fullName>
        <ecNumber evidence="3">2.1.1.63</ecNumber>
    </recommendedName>
</protein>
<keyword evidence="8" id="KW-0804">Transcription</keyword>
<keyword evidence="6" id="KW-0227">DNA damage</keyword>
<evidence type="ECO:0000256" key="8">
    <source>
        <dbReference type="ARBA" id="ARBA00023163"/>
    </source>
</evidence>
<gene>
    <name evidence="12" type="ORF">J0M35_19405</name>
</gene>
<dbReference type="InterPro" id="IPR001497">
    <property type="entry name" value="MethylDNA_cys_MeTrfase_AS"/>
</dbReference>
<dbReference type="InterPro" id="IPR036217">
    <property type="entry name" value="MethylDNA_cys_MeTrfase_DNAb"/>
</dbReference>
<dbReference type="InterPro" id="IPR018060">
    <property type="entry name" value="HTH_AraC"/>
</dbReference>
<dbReference type="EMBL" id="JAFLCK010000042">
    <property type="protein sequence ID" value="MBN8662544.1"/>
    <property type="molecule type" value="Genomic_DNA"/>
</dbReference>
<dbReference type="Pfam" id="PF01035">
    <property type="entry name" value="DNA_binding_1"/>
    <property type="match status" value="1"/>
</dbReference>
<dbReference type="SUPFAM" id="SSF46767">
    <property type="entry name" value="Methylated DNA-protein cysteine methyltransferase, C-terminal domain"/>
    <property type="match status" value="1"/>
</dbReference>
<comment type="caution">
    <text evidence="12">The sequence shown here is derived from an EMBL/GenBank/DDBJ whole genome shotgun (WGS) entry which is preliminary data.</text>
</comment>
<dbReference type="InterPro" id="IPR036631">
    <property type="entry name" value="MGMT_N_sf"/>
</dbReference>
<dbReference type="PANTHER" id="PTHR10815:SF14">
    <property type="entry name" value="BIFUNCTIONAL TRANSCRIPTIONAL ACTIVATOR_DNA REPAIR ENZYME ADA"/>
    <property type="match status" value="1"/>
</dbReference>
<dbReference type="GO" id="GO:0003908">
    <property type="term" value="F:methylated-DNA-[protein]-cysteine S-methyltransferase activity"/>
    <property type="evidence" value="ECO:0007669"/>
    <property type="project" value="UniProtKB-EC"/>
</dbReference>
<keyword evidence="5 12" id="KW-0808">Transferase</keyword>
<sequence length="292" mass="32011">MSTLSTLGTLSTLSTLSTLTIIEKVCRLIEKAEKLPSLSDLSKHCGVSPHHLHRVFKESTGLTPRQYALCERRERLERALKEGKGMTEALFEAGYNSTGRFYEKANELLGMKPEQYKKKGQGTQIFFAVGTSNLGEVLVARSAKGICAILIGDCADALLDDLQERFANAEIIGADSTFDDVVGKIVGQIESPSLDSQIGDLPLDIQGTLFQRRVYNTLRQIPIGETISYQELATLVGAPKAVRAVASACASNKLAIAIPCHRVVRKSGEISGYRWGIERKRILLEREKSVKS</sequence>
<dbReference type="PROSITE" id="PS01124">
    <property type="entry name" value="HTH_ARAC_FAMILY_2"/>
    <property type="match status" value="1"/>
</dbReference>
<dbReference type="SUPFAM" id="SSF53155">
    <property type="entry name" value="Methylated DNA-protein cysteine methyltransferase domain"/>
    <property type="match status" value="1"/>
</dbReference>
<dbReference type="InterPro" id="IPR009057">
    <property type="entry name" value="Homeodomain-like_sf"/>
</dbReference>
<dbReference type="SMART" id="SM00342">
    <property type="entry name" value="HTH_ARAC"/>
    <property type="match status" value="1"/>
</dbReference>
<dbReference type="Proteomes" id="UP000664277">
    <property type="component" value="Unassembled WGS sequence"/>
</dbReference>
<dbReference type="EC" id="2.1.1.63" evidence="3"/>
<evidence type="ECO:0000256" key="5">
    <source>
        <dbReference type="ARBA" id="ARBA00022679"/>
    </source>
</evidence>
<evidence type="ECO:0000256" key="2">
    <source>
        <dbReference type="ARBA" id="ARBA00008711"/>
    </source>
</evidence>
<dbReference type="Gene3D" id="1.10.10.10">
    <property type="entry name" value="Winged helix-like DNA-binding domain superfamily/Winged helix DNA-binding domain"/>
    <property type="match status" value="1"/>
</dbReference>
<keyword evidence="4 12" id="KW-0489">Methyltransferase</keyword>
<keyword evidence="9" id="KW-0234">DNA repair</keyword>
<evidence type="ECO:0000256" key="9">
    <source>
        <dbReference type="ARBA" id="ARBA00023204"/>
    </source>
</evidence>
<evidence type="ECO:0000256" key="3">
    <source>
        <dbReference type="ARBA" id="ARBA00011918"/>
    </source>
</evidence>
<dbReference type="PANTHER" id="PTHR10815">
    <property type="entry name" value="METHYLATED-DNA--PROTEIN-CYSTEINE METHYLTRANSFERASE"/>
    <property type="match status" value="1"/>
</dbReference>
<feature type="domain" description="HTH araC/xylS-type" evidence="11">
    <location>
        <begin position="23"/>
        <end position="119"/>
    </location>
</feature>
<evidence type="ECO:0000256" key="10">
    <source>
        <dbReference type="ARBA" id="ARBA00049348"/>
    </source>
</evidence>
<keyword evidence="7" id="KW-0805">Transcription regulation</keyword>
<evidence type="ECO:0000256" key="1">
    <source>
        <dbReference type="ARBA" id="ARBA00001286"/>
    </source>
</evidence>
<dbReference type="NCBIfam" id="TIGR00589">
    <property type="entry name" value="ogt"/>
    <property type="match status" value="1"/>
</dbReference>
<dbReference type="AlphaFoldDB" id="A0A8J7TN88"/>
<dbReference type="InterPro" id="IPR036388">
    <property type="entry name" value="WH-like_DNA-bd_sf"/>
</dbReference>
<organism evidence="12 13">
    <name type="scientific">Candidatus Obscuribacter phosphatis</name>
    <dbReference type="NCBI Taxonomy" id="1906157"/>
    <lineage>
        <taxon>Bacteria</taxon>
        <taxon>Bacillati</taxon>
        <taxon>Candidatus Melainabacteria</taxon>
        <taxon>Candidatus Obscuribacterales</taxon>
        <taxon>Candidatus Obscuribacteraceae</taxon>
        <taxon>Candidatus Obscuribacter</taxon>
    </lineage>
</organism>
<comment type="catalytic activity">
    <reaction evidence="10">
        <text>a 6-O-methyl-2'-deoxyguanosine in DNA + L-cysteinyl-[protein] = S-methyl-L-cysteinyl-[protein] + a 2'-deoxyguanosine in DNA</text>
        <dbReference type="Rhea" id="RHEA:24000"/>
        <dbReference type="Rhea" id="RHEA-COMP:10131"/>
        <dbReference type="Rhea" id="RHEA-COMP:10132"/>
        <dbReference type="Rhea" id="RHEA-COMP:11367"/>
        <dbReference type="Rhea" id="RHEA-COMP:11368"/>
        <dbReference type="ChEBI" id="CHEBI:29950"/>
        <dbReference type="ChEBI" id="CHEBI:82612"/>
        <dbReference type="ChEBI" id="CHEBI:85445"/>
        <dbReference type="ChEBI" id="CHEBI:85448"/>
        <dbReference type="EC" id="2.1.1.63"/>
    </reaction>
</comment>
<evidence type="ECO:0000256" key="7">
    <source>
        <dbReference type="ARBA" id="ARBA00023015"/>
    </source>
</evidence>
<dbReference type="Pfam" id="PF12833">
    <property type="entry name" value="HTH_18"/>
    <property type="match status" value="1"/>
</dbReference>
<dbReference type="GO" id="GO:0003700">
    <property type="term" value="F:DNA-binding transcription factor activity"/>
    <property type="evidence" value="ECO:0007669"/>
    <property type="project" value="InterPro"/>
</dbReference>
<comment type="catalytic activity">
    <reaction evidence="1">
        <text>a 4-O-methyl-thymidine in DNA + L-cysteinyl-[protein] = a thymidine in DNA + S-methyl-L-cysteinyl-[protein]</text>
        <dbReference type="Rhea" id="RHEA:53428"/>
        <dbReference type="Rhea" id="RHEA-COMP:10131"/>
        <dbReference type="Rhea" id="RHEA-COMP:10132"/>
        <dbReference type="Rhea" id="RHEA-COMP:13555"/>
        <dbReference type="Rhea" id="RHEA-COMP:13556"/>
        <dbReference type="ChEBI" id="CHEBI:29950"/>
        <dbReference type="ChEBI" id="CHEBI:82612"/>
        <dbReference type="ChEBI" id="CHEBI:137386"/>
        <dbReference type="ChEBI" id="CHEBI:137387"/>
        <dbReference type="EC" id="2.1.1.63"/>
    </reaction>
</comment>
<evidence type="ECO:0000256" key="4">
    <source>
        <dbReference type="ARBA" id="ARBA00022603"/>
    </source>
</evidence>
<reference evidence="12" key="1">
    <citation type="submission" date="2021-02" db="EMBL/GenBank/DDBJ databases">
        <title>Genome-Resolved Metagenomics of a Microbial Community Performing Photosynthetic Biological Nutrient Removal.</title>
        <authorList>
            <person name="Mcdaniel E.A."/>
        </authorList>
    </citation>
    <scope>NUCLEOTIDE SEQUENCE</scope>
    <source>
        <strain evidence="12">UWPOB_OBS1</strain>
    </source>
</reference>
<name>A0A8J7TN88_9BACT</name>
<dbReference type="Gene3D" id="1.10.10.60">
    <property type="entry name" value="Homeodomain-like"/>
    <property type="match status" value="1"/>
</dbReference>
<evidence type="ECO:0000256" key="6">
    <source>
        <dbReference type="ARBA" id="ARBA00022763"/>
    </source>
</evidence>
<evidence type="ECO:0000259" key="11">
    <source>
        <dbReference type="PROSITE" id="PS01124"/>
    </source>
</evidence>
<dbReference type="FunFam" id="1.10.10.10:FF:000214">
    <property type="entry name" value="Methylated-DNA--protein-cysteine methyltransferase"/>
    <property type="match status" value="1"/>
</dbReference>
<dbReference type="CDD" id="cd06445">
    <property type="entry name" value="ATase"/>
    <property type="match status" value="1"/>
</dbReference>
<proteinExistence type="inferred from homology"/>